<organism evidence="1 2">
    <name type="scientific">Pyropia yezoensis</name>
    <name type="common">Susabi-nori</name>
    <name type="synonym">Porphyra yezoensis</name>
    <dbReference type="NCBI Taxonomy" id="2788"/>
    <lineage>
        <taxon>Eukaryota</taxon>
        <taxon>Rhodophyta</taxon>
        <taxon>Bangiophyceae</taxon>
        <taxon>Bangiales</taxon>
        <taxon>Bangiaceae</taxon>
        <taxon>Pyropia</taxon>
    </lineage>
</organism>
<accession>A0ACC3BTF3</accession>
<reference evidence="1" key="1">
    <citation type="submission" date="2019-11" db="EMBL/GenBank/DDBJ databases">
        <title>Nori genome reveals adaptations in red seaweeds to the harsh intertidal environment.</title>
        <authorList>
            <person name="Wang D."/>
            <person name="Mao Y."/>
        </authorList>
    </citation>
    <scope>NUCLEOTIDE SEQUENCE</scope>
    <source>
        <tissue evidence="1">Gametophyte</tissue>
    </source>
</reference>
<evidence type="ECO:0000313" key="2">
    <source>
        <dbReference type="Proteomes" id="UP000798662"/>
    </source>
</evidence>
<keyword evidence="2" id="KW-1185">Reference proteome</keyword>
<sequence>MAHNQSTGFSSGTIGVDSLSEYATAQLDLTNPAVLSWDNTPDSLLGKGTFGEVYRCQLIGTDAAVKIVKEVPRRYGEAQTSTQAAKAKMQLEREVRRLSQFRFPHITQYLGAAYDERRGCTLLVTELMAGGSLQSSLARARSANAPLAPKTFFQIAIHIASGLRYLHLLNISHGDIKPANILLTDPVTIQTGRKEEGRAVLARNAKVKLADFGMSLSLHAEPSGPINATMDGPVERGIQGTLAYLAPEGFAGGKPASSAAAKALDIYAMGIVLYDLLSGCEPWAGYTSHALLGAMNRKDEVTRPKWPNRASMRAASMASAASRSNPPALSVGDSTSDPWMQSVDSTYSEDTGTEGRTEYHRCLLSFELVNAVEMTERCWAQNPDDRPTANELVDFFSRQDKEFDDLDFEFGGGGGAGPFVRVDTQREKENPTLPARFGGAGGATYYRQFFESAQPPTVDQVNAGMSRMNVAPNAGVAGMAPAGGMQSPDPVHAHDAIAGLADVTEDKEQALWLVSSAPAVVKRLCWALNWDLRAETRSPALAHDVCAVLSNMAGVCAMQPATSKLASVLTTPEHASAIVGACVNALSTYSGVSSSGPPNSAVSRLEAGNERVCAAAADALGSAFQRRDVSMEAHPGDSRVGEISRVLRDVLTLAVTRRDPDLTRAAVGATCSFVRLFEPAAREVALVGPNERTALAVAFTARPVLVRRLELLSLQVLRMLYRRDPGLLQMRVLEAGGGEAVLLLLRSRGGGLVPEAALEGVLILKELTGFGWRGDGAAPVLRELAVAYGSAGGVGDTCAEALKVVAAAGRRLSDSHASK</sequence>
<protein>
    <submittedName>
        <fullName evidence="1">Uncharacterized protein</fullName>
    </submittedName>
</protein>
<comment type="caution">
    <text evidence="1">The sequence shown here is derived from an EMBL/GenBank/DDBJ whole genome shotgun (WGS) entry which is preliminary data.</text>
</comment>
<name>A0ACC3BTF3_PYRYE</name>
<gene>
    <name evidence="1" type="ORF">I4F81_003726</name>
</gene>
<evidence type="ECO:0000313" key="1">
    <source>
        <dbReference type="EMBL" id="KAK1861142.1"/>
    </source>
</evidence>
<dbReference type="Proteomes" id="UP000798662">
    <property type="component" value="Chromosome 1"/>
</dbReference>
<dbReference type="EMBL" id="CM020618">
    <property type="protein sequence ID" value="KAK1861142.1"/>
    <property type="molecule type" value="Genomic_DNA"/>
</dbReference>
<proteinExistence type="predicted"/>